<accession>A0A4R6U2Z4</accession>
<protein>
    <recommendedName>
        <fullName evidence="5">Molybdopterin synthase sulfur carrier subunit</fullName>
    </recommendedName>
    <alternativeName>
        <fullName evidence="11">MPT synthase subunit 1</fullName>
    </alternativeName>
    <alternativeName>
        <fullName evidence="8">Molybdenum cofactor biosynthesis protein D</fullName>
    </alternativeName>
    <alternativeName>
        <fullName evidence="10">Molybdopterin-converting factor small subunit</fullName>
    </alternativeName>
    <alternativeName>
        <fullName evidence="9">Molybdopterin-converting factor subunit 1</fullName>
    </alternativeName>
    <alternativeName>
        <fullName evidence="12">Sulfur carrier protein MoaD</fullName>
    </alternativeName>
</protein>
<dbReference type="NCBIfam" id="TIGR01682">
    <property type="entry name" value="moaD"/>
    <property type="match status" value="1"/>
</dbReference>
<comment type="caution">
    <text evidence="13">The sequence shown here is derived from an EMBL/GenBank/DDBJ whole genome shotgun (WGS) entry which is preliminary data.</text>
</comment>
<dbReference type="SUPFAM" id="SSF54285">
    <property type="entry name" value="MoaD/ThiS"/>
    <property type="match status" value="1"/>
</dbReference>
<dbReference type="OrthoDB" id="9801945at2"/>
<name>A0A4R6U2Z4_9BACI</name>
<evidence type="ECO:0000256" key="2">
    <source>
        <dbReference type="ARBA" id="ARBA00022741"/>
    </source>
</evidence>
<dbReference type="Gene3D" id="3.10.20.30">
    <property type="match status" value="1"/>
</dbReference>
<evidence type="ECO:0000313" key="13">
    <source>
        <dbReference type="EMBL" id="TDQ40740.1"/>
    </source>
</evidence>
<reference evidence="13 14" key="1">
    <citation type="submission" date="2019-03" db="EMBL/GenBank/DDBJ databases">
        <title>Genomic Encyclopedia of Type Strains, Phase IV (KMG-IV): sequencing the most valuable type-strain genomes for metagenomic binning, comparative biology and taxonomic classification.</title>
        <authorList>
            <person name="Goeker M."/>
        </authorList>
    </citation>
    <scope>NUCLEOTIDE SEQUENCE [LARGE SCALE GENOMIC DNA]</scope>
    <source>
        <strain evidence="13 14">DSM 28697</strain>
    </source>
</reference>
<dbReference type="UniPathway" id="UPA00344"/>
<sequence>MIKILFFAQMQETIGVPSINMELQDNTVGELKERLTETYPSLFASQMAMVAVNENYATEETVIQSGDTIAFIPPVSGG</sequence>
<evidence type="ECO:0000256" key="12">
    <source>
        <dbReference type="ARBA" id="ARBA00078992"/>
    </source>
</evidence>
<dbReference type="AlphaFoldDB" id="A0A4R6U2Z4"/>
<organism evidence="13 14">
    <name type="scientific">Aureibacillus halotolerans</name>
    <dbReference type="NCBI Taxonomy" id="1508390"/>
    <lineage>
        <taxon>Bacteria</taxon>
        <taxon>Bacillati</taxon>
        <taxon>Bacillota</taxon>
        <taxon>Bacilli</taxon>
        <taxon>Bacillales</taxon>
        <taxon>Bacillaceae</taxon>
        <taxon>Aureibacillus</taxon>
    </lineage>
</organism>
<dbReference type="EMBL" id="SNYJ01000005">
    <property type="protein sequence ID" value="TDQ40740.1"/>
    <property type="molecule type" value="Genomic_DNA"/>
</dbReference>
<dbReference type="Pfam" id="PF02597">
    <property type="entry name" value="ThiS"/>
    <property type="match status" value="1"/>
</dbReference>
<proteinExistence type="inferred from homology"/>
<evidence type="ECO:0000256" key="9">
    <source>
        <dbReference type="ARBA" id="ARBA00076711"/>
    </source>
</evidence>
<evidence type="ECO:0000256" key="10">
    <source>
        <dbReference type="ARBA" id="ARBA00077809"/>
    </source>
</evidence>
<dbReference type="InterPro" id="IPR010038">
    <property type="entry name" value="MoaD_arc-typ"/>
</dbReference>
<dbReference type="FunFam" id="3.10.20.30:FF:000010">
    <property type="entry name" value="Molybdopterin synthase sulfur carrier subunit"/>
    <property type="match status" value="1"/>
</dbReference>
<keyword evidence="14" id="KW-1185">Reference proteome</keyword>
<dbReference type="RefSeq" id="WP_133579939.1">
    <property type="nucleotide sequence ID" value="NZ_SNYJ01000005.1"/>
</dbReference>
<evidence type="ECO:0000256" key="1">
    <source>
        <dbReference type="ARBA" id="ARBA00005046"/>
    </source>
</evidence>
<evidence type="ECO:0000256" key="3">
    <source>
        <dbReference type="ARBA" id="ARBA00023150"/>
    </source>
</evidence>
<keyword evidence="2" id="KW-0547">Nucleotide-binding</keyword>
<dbReference type="PANTHER" id="PTHR33359">
    <property type="entry name" value="MOLYBDOPTERIN SYNTHASE SULFUR CARRIER SUBUNIT"/>
    <property type="match status" value="1"/>
</dbReference>
<keyword evidence="3" id="KW-0501">Molybdenum cofactor biosynthesis</keyword>
<dbReference type="InterPro" id="IPR044672">
    <property type="entry name" value="MOCS2A"/>
</dbReference>
<dbReference type="CDD" id="cd00754">
    <property type="entry name" value="Ubl_MoaD"/>
    <property type="match status" value="1"/>
</dbReference>
<evidence type="ECO:0000256" key="11">
    <source>
        <dbReference type="ARBA" id="ARBA00078020"/>
    </source>
</evidence>
<evidence type="ECO:0000256" key="7">
    <source>
        <dbReference type="ARBA" id="ARBA00063099"/>
    </source>
</evidence>
<dbReference type="Proteomes" id="UP000295632">
    <property type="component" value="Unassembled WGS sequence"/>
</dbReference>
<evidence type="ECO:0000256" key="6">
    <source>
        <dbReference type="ARBA" id="ARBA00054425"/>
    </source>
</evidence>
<dbReference type="InterPro" id="IPR016155">
    <property type="entry name" value="Mopterin_synth/thiamin_S_b"/>
</dbReference>
<dbReference type="GO" id="GO:0000166">
    <property type="term" value="F:nucleotide binding"/>
    <property type="evidence" value="ECO:0007669"/>
    <property type="project" value="UniProtKB-KW"/>
</dbReference>
<evidence type="ECO:0000256" key="8">
    <source>
        <dbReference type="ARBA" id="ARBA00075076"/>
    </source>
</evidence>
<dbReference type="InterPro" id="IPR012675">
    <property type="entry name" value="Beta-grasp_dom_sf"/>
</dbReference>
<evidence type="ECO:0000256" key="5">
    <source>
        <dbReference type="ARBA" id="ARBA00024247"/>
    </source>
</evidence>
<comment type="function">
    <text evidence="6">Involved in sulfur transfer in the conversion of molybdopterin precursor Z to molybdopterin.</text>
</comment>
<dbReference type="GO" id="GO:0006777">
    <property type="term" value="P:Mo-molybdopterin cofactor biosynthetic process"/>
    <property type="evidence" value="ECO:0007669"/>
    <property type="project" value="UniProtKB-KW"/>
</dbReference>
<gene>
    <name evidence="13" type="ORF">EV213_10586</name>
</gene>
<dbReference type="GO" id="GO:1990133">
    <property type="term" value="C:molybdopterin adenylyltransferase complex"/>
    <property type="evidence" value="ECO:0007669"/>
    <property type="project" value="TreeGrafter"/>
</dbReference>
<dbReference type="InterPro" id="IPR003749">
    <property type="entry name" value="ThiS/MoaD-like"/>
</dbReference>
<comment type="pathway">
    <text evidence="1">Cofactor biosynthesis; molybdopterin biosynthesis.</text>
</comment>
<dbReference type="PANTHER" id="PTHR33359:SF1">
    <property type="entry name" value="MOLYBDOPTERIN SYNTHASE SULFUR CARRIER SUBUNIT"/>
    <property type="match status" value="1"/>
</dbReference>
<dbReference type="NCBIfam" id="TIGR01687">
    <property type="entry name" value="moaD_arch"/>
    <property type="match status" value="1"/>
</dbReference>
<evidence type="ECO:0000256" key="4">
    <source>
        <dbReference type="ARBA" id="ARBA00024200"/>
    </source>
</evidence>
<comment type="subunit">
    <text evidence="7">Heterotetramer of 2 MoaD subunits and 2 MoaE subunits. Forms a stable heterotetrameric complex of 2 MoaD and 2 MoeB during adenylation of MoaD by MoeB. During catalysis MoaD shuttles between the two heterotetrameric complexes.</text>
</comment>
<evidence type="ECO:0000313" key="14">
    <source>
        <dbReference type="Proteomes" id="UP000295632"/>
    </source>
</evidence>
<comment type="similarity">
    <text evidence="4">Belongs to the MoaD family.</text>
</comment>